<dbReference type="RefSeq" id="WP_087439166.1">
    <property type="nucleotide sequence ID" value="NZ_CP021416.1"/>
</dbReference>
<reference evidence="2" key="1">
    <citation type="submission" date="2017-05" db="EMBL/GenBank/DDBJ databases">
        <title>Dechlorination kinetics govern the competition between two new strains of the genus Sulfurospirillum.</title>
        <authorList>
            <person name="Buttet G.F."/>
            <person name="Murray A.M."/>
            <person name="Goris T."/>
            <person name="Burion M."/>
            <person name="Lin B."/>
            <person name="Rolle M."/>
            <person name="Maillard J."/>
        </authorList>
    </citation>
    <scope>NUCLEOTIDE SEQUENCE [LARGE SCALE GENOMIC DNA]</scope>
    <source>
        <strain evidence="2">SL2-1</strain>
    </source>
</reference>
<evidence type="ECO:0000313" key="2">
    <source>
        <dbReference type="Proteomes" id="UP000196005"/>
    </source>
</evidence>
<protein>
    <submittedName>
        <fullName evidence="1">Uncharacterized protein</fullName>
    </submittedName>
</protein>
<dbReference type="KEGG" id="suls:Sdiek1_2251"/>
<dbReference type="EMBL" id="CP021416">
    <property type="protein sequence ID" value="ARU49403.1"/>
    <property type="molecule type" value="Genomic_DNA"/>
</dbReference>
<dbReference type="Proteomes" id="UP000196005">
    <property type="component" value="Chromosome"/>
</dbReference>
<proteinExistence type="predicted"/>
<dbReference type="AlphaFoldDB" id="A0A1Y0HQD6"/>
<dbReference type="OrthoDB" id="5338872at2"/>
<gene>
    <name evidence="1" type="ORF">Sdiek1_2251</name>
</gene>
<name>A0A1Y0HQD6_9BACT</name>
<sequence length="280" mass="32010">MQDNQTKVYPHFIQQAYQADVLLRRALTCSVGSRYPHKDQVVITAENTYQHPTNAIYSYSQRIDVVVKCENRIEAVKLNQAIREYLAKDMMLPLHVGVFQKPFTKDNEKSRKYFAFANINAKELLETLPKLEKDKTLKFVLGASPIESNVLVNGFDLTYSITDFDLEFTIFTIEDAKKAKRELTKDIYKVILYTSTIFEVDDDTVQEVLINFEINGESASELDILANKLTELKNNGVVFTCKGQFPRAERDFYRVSLSKTAGELIAQLSTTIKPEPQPKS</sequence>
<accession>A0A1Y0HQD6</accession>
<organism evidence="1 2">
    <name type="scientific">Sulfurospirillum diekertiae</name>
    <dbReference type="NCBI Taxonomy" id="1854492"/>
    <lineage>
        <taxon>Bacteria</taxon>
        <taxon>Pseudomonadati</taxon>
        <taxon>Campylobacterota</taxon>
        <taxon>Epsilonproteobacteria</taxon>
        <taxon>Campylobacterales</taxon>
        <taxon>Sulfurospirillaceae</taxon>
        <taxon>Sulfurospirillum</taxon>
    </lineage>
</organism>
<evidence type="ECO:0000313" key="1">
    <source>
        <dbReference type="EMBL" id="ARU49403.1"/>
    </source>
</evidence>
<keyword evidence="2" id="KW-1185">Reference proteome</keyword>